<name>F9YVD4_CAPCC</name>
<dbReference type="AlphaFoldDB" id="F9YVD4"/>
<gene>
    <name evidence="1" type="ordered locus">Ccan_10630</name>
</gene>
<dbReference type="KEGG" id="ccm:Ccan_10630"/>
<proteinExistence type="predicted"/>
<sequence length="37" mass="4405">MYTILYTFFVLKLFQLANKLNQLLLNEFSVVLAYYAV</sequence>
<evidence type="ECO:0000313" key="2">
    <source>
        <dbReference type="Proteomes" id="UP000008895"/>
    </source>
</evidence>
<dbReference type="EMBL" id="CP002113">
    <property type="protein sequence ID" value="AEK23179.1"/>
    <property type="molecule type" value="Genomic_DNA"/>
</dbReference>
<dbReference type="STRING" id="860228.Ccan_10630"/>
<accession>F9YVD4</accession>
<keyword evidence="2" id="KW-1185">Reference proteome</keyword>
<organism evidence="1 2">
    <name type="scientific">Capnocytophaga canimorsus (strain 5)</name>
    <dbReference type="NCBI Taxonomy" id="860228"/>
    <lineage>
        <taxon>Bacteria</taxon>
        <taxon>Pseudomonadati</taxon>
        <taxon>Bacteroidota</taxon>
        <taxon>Flavobacteriia</taxon>
        <taxon>Flavobacteriales</taxon>
        <taxon>Flavobacteriaceae</taxon>
        <taxon>Capnocytophaga</taxon>
    </lineage>
</organism>
<dbReference type="Proteomes" id="UP000008895">
    <property type="component" value="Chromosome"/>
</dbReference>
<reference evidence="1 2" key="1">
    <citation type="journal article" date="2011" name="J. Bacteriol.">
        <title>Complete genome sequence of the dog commensal and human pathogen Capnocytophaga canimorsus strain 5.</title>
        <authorList>
            <person name="Manfredi P."/>
            <person name="Pagni M."/>
            <person name="Cornelis G.R."/>
        </authorList>
    </citation>
    <scope>NUCLEOTIDE SEQUENCE [LARGE SCALE GENOMIC DNA]</scope>
    <source>
        <strain evidence="2">5</strain>
    </source>
</reference>
<dbReference type="HOGENOM" id="CLU_3341806_0_0_10"/>
<protein>
    <submittedName>
        <fullName evidence="1">Uncharacterized protein</fullName>
    </submittedName>
</protein>
<evidence type="ECO:0000313" key="1">
    <source>
        <dbReference type="EMBL" id="AEK23179.1"/>
    </source>
</evidence>